<dbReference type="HOGENOM" id="CLU_1380562_0_0_1"/>
<dbReference type="PANTHER" id="PTHR23056:SF110">
    <property type="entry name" value="CALMODULIN"/>
    <property type="match status" value="1"/>
</dbReference>
<dbReference type="InParanoid" id="K3WJD8"/>
<dbReference type="STRING" id="431595.K3WJD8"/>
<keyword evidence="2" id="KW-0106">Calcium</keyword>
<dbReference type="SMART" id="SM00054">
    <property type="entry name" value="EFh"/>
    <property type="match status" value="2"/>
</dbReference>
<dbReference type="CDD" id="cd00051">
    <property type="entry name" value="EFh"/>
    <property type="match status" value="1"/>
</dbReference>
<dbReference type="SUPFAM" id="SSF47473">
    <property type="entry name" value="EF-hand"/>
    <property type="match status" value="1"/>
</dbReference>
<dbReference type="EnsemblProtists" id="PYU1_T005080">
    <property type="protein sequence ID" value="PYU1_T005080"/>
    <property type="gene ID" value="PYU1_G005069"/>
</dbReference>
<dbReference type="Proteomes" id="UP000019132">
    <property type="component" value="Unassembled WGS sequence"/>
</dbReference>
<dbReference type="InterPro" id="IPR002048">
    <property type="entry name" value="EF_hand_dom"/>
</dbReference>
<name>K3WJD8_GLOUD</name>
<dbReference type="Pfam" id="PF13202">
    <property type="entry name" value="EF-hand_5"/>
    <property type="match status" value="1"/>
</dbReference>
<accession>K3WJD8</accession>
<proteinExistence type="predicted"/>
<keyword evidence="5" id="KW-1185">Reference proteome</keyword>
<dbReference type="AlphaFoldDB" id="K3WJD8"/>
<reference evidence="5" key="2">
    <citation type="submission" date="2010-04" db="EMBL/GenBank/DDBJ databases">
        <authorList>
            <person name="Buell R."/>
            <person name="Hamilton J."/>
            <person name="Hostetler J."/>
        </authorList>
    </citation>
    <scope>NUCLEOTIDE SEQUENCE [LARGE SCALE GENOMIC DNA]</scope>
    <source>
        <strain evidence="5">DAOM:BR144</strain>
    </source>
</reference>
<reference evidence="5" key="1">
    <citation type="journal article" date="2010" name="Genome Biol.">
        <title>Genome sequence of the necrotrophic plant pathogen Pythium ultimum reveals original pathogenicity mechanisms and effector repertoire.</title>
        <authorList>
            <person name="Levesque C.A."/>
            <person name="Brouwer H."/>
            <person name="Cano L."/>
            <person name="Hamilton J.P."/>
            <person name="Holt C."/>
            <person name="Huitema E."/>
            <person name="Raffaele S."/>
            <person name="Robideau G.P."/>
            <person name="Thines M."/>
            <person name="Win J."/>
            <person name="Zerillo M.M."/>
            <person name="Beakes G.W."/>
            <person name="Boore J.L."/>
            <person name="Busam D."/>
            <person name="Dumas B."/>
            <person name="Ferriera S."/>
            <person name="Fuerstenberg S.I."/>
            <person name="Gachon C.M."/>
            <person name="Gaulin E."/>
            <person name="Govers F."/>
            <person name="Grenville-Briggs L."/>
            <person name="Horner N."/>
            <person name="Hostetler J."/>
            <person name="Jiang R.H."/>
            <person name="Johnson J."/>
            <person name="Krajaejun T."/>
            <person name="Lin H."/>
            <person name="Meijer H.J."/>
            <person name="Moore B."/>
            <person name="Morris P."/>
            <person name="Phuntmart V."/>
            <person name="Puiu D."/>
            <person name="Shetty J."/>
            <person name="Stajich J.E."/>
            <person name="Tripathy S."/>
            <person name="Wawra S."/>
            <person name="van West P."/>
            <person name="Whitty B.R."/>
            <person name="Coutinho P.M."/>
            <person name="Henrissat B."/>
            <person name="Martin F."/>
            <person name="Thomas P.D."/>
            <person name="Tyler B.M."/>
            <person name="De Vries R.P."/>
            <person name="Kamoun S."/>
            <person name="Yandell M."/>
            <person name="Tisserat N."/>
            <person name="Buell C.R."/>
        </authorList>
    </citation>
    <scope>NUCLEOTIDE SEQUENCE</scope>
    <source>
        <strain evidence="5">DAOM:BR144</strain>
    </source>
</reference>
<dbReference type="Gene3D" id="1.10.238.10">
    <property type="entry name" value="EF-hand"/>
    <property type="match status" value="1"/>
</dbReference>
<dbReference type="EMBL" id="GL376564">
    <property type="status" value="NOT_ANNOTATED_CDS"/>
    <property type="molecule type" value="Genomic_DNA"/>
</dbReference>
<evidence type="ECO:0000313" key="5">
    <source>
        <dbReference type="Proteomes" id="UP000019132"/>
    </source>
</evidence>
<protein>
    <recommendedName>
        <fullName evidence="3">EF-hand domain-containing protein</fullName>
    </recommendedName>
</protein>
<evidence type="ECO:0000313" key="4">
    <source>
        <dbReference type="EnsemblProtists" id="PYU1_T005080"/>
    </source>
</evidence>
<dbReference type="GO" id="GO:0005509">
    <property type="term" value="F:calcium ion binding"/>
    <property type="evidence" value="ECO:0007669"/>
    <property type="project" value="InterPro"/>
</dbReference>
<evidence type="ECO:0000259" key="3">
    <source>
        <dbReference type="PROSITE" id="PS50222"/>
    </source>
</evidence>
<dbReference type="VEuPathDB" id="FungiDB:PYU1_G005069"/>
<dbReference type="eggNOG" id="KOG0034">
    <property type="taxonomic scope" value="Eukaryota"/>
</dbReference>
<dbReference type="PROSITE" id="PS50222">
    <property type="entry name" value="EF_HAND_2"/>
    <property type="match status" value="2"/>
</dbReference>
<dbReference type="InterPro" id="IPR045198">
    <property type="entry name" value="CNBL1-10"/>
</dbReference>
<reference evidence="4" key="3">
    <citation type="submission" date="2015-02" db="UniProtKB">
        <authorList>
            <consortium name="EnsemblProtists"/>
        </authorList>
    </citation>
    <scope>IDENTIFICATION</scope>
    <source>
        <strain evidence="4">DAOM BR144</strain>
    </source>
</reference>
<evidence type="ECO:0000256" key="1">
    <source>
        <dbReference type="ARBA" id="ARBA00022737"/>
    </source>
</evidence>
<feature type="domain" description="EF-hand" evidence="3">
    <location>
        <begin position="50"/>
        <end position="85"/>
    </location>
</feature>
<feature type="domain" description="EF-hand" evidence="3">
    <location>
        <begin position="86"/>
        <end position="121"/>
    </location>
</feature>
<dbReference type="OMA" id="LAMFDCA"/>
<dbReference type="GO" id="GO:0019900">
    <property type="term" value="F:kinase binding"/>
    <property type="evidence" value="ECO:0007669"/>
    <property type="project" value="InterPro"/>
</dbReference>
<dbReference type="InterPro" id="IPR011992">
    <property type="entry name" value="EF-hand-dom_pair"/>
</dbReference>
<sequence>MPKLMEETGYNRTELYALWARFKALCSISKVPKGIDKDTFHRGLPQLSVEDDFFIDRVFAILDADGSGILEWQEFVEALSALEKGDINKRVGFLFRVYDLNGDGTIHRSEAMQFFLASLLINANDEVEEVARHFVNKIFAAVGCAHKDSMNIEDALAYMKDHPAADIYSLFGRTMVSTRQQSNANSPGKLDPMAAIIG</sequence>
<dbReference type="InterPro" id="IPR018247">
    <property type="entry name" value="EF_Hand_1_Ca_BS"/>
</dbReference>
<dbReference type="PANTHER" id="PTHR23056">
    <property type="entry name" value="CALCINEURIN B"/>
    <property type="match status" value="1"/>
</dbReference>
<organism evidence="4 5">
    <name type="scientific">Globisporangium ultimum (strain ATCC 200006 / CBS 805.95 / DAOM BR144)</name>
    <name type="common">Pythium ultimum</name>
    <dbReference type="NCBI Taxonomy" id="431595"/>
    <lineage>
        <taxon>Eukaryota</taxon>
        <taxon>Sar</taxon>
        <taxon>Stramenopiles</taxon>
        <taxon>Oomycota</taxon>
        <taxon>Peronosporomycetes</taxon>
        <taxon>Pythiales</taxon>
        <taxon>Pythiaceae</taxon>
        <taxon>Globisporangium</taxon>
    </lineage>
</organism>
<dbReference type="PROSITE" id="PS00018">
    <property type="entry name" value="EF_HAND_1"/>
    <property type="match status" value="1"/>
</dbReference>
<keyword evidence="1" id="KW-0677">Repeat</keyword>
<evidence type="ECO:0000256" key="2">
    <source>
        <dbReference type="ARBA" id="ARBA00022837"/>
    </source>
</evidence>
<dbReference type="GO" id="GO:0019722">
    <property type="term" value="P:calcium-mediated signaling"/>
    <property type="evidence" value="ECO:0007669"/>
    <property type="project" value="InterPro"/>
</dbReference>
<dbReference type="PRINTS" id="PR00450">
    <property type="entry name" value="RECOVERIN"/>
</dbReference>
<dbReference type="Pfam" id="PF13833">
    <property type="entry name" value="EF-hand_8"/>
    <property type="match status" value="1"/>
</dbReference>